<evidence type="ECO:0000313" key="3">
    <source>
        <dbReference type="Proteomes" id="UP001054945"/>
    </source>
</evidence>
<organism evidence="2 3">
    <name type="scientific">Caerostris extrusa</name>
    <name type="common">Bark spider</name>
    <name type="synonym">Caerostris bankana</name>
    <dbReference type="NCBI Taxonomy" id="172846"/>
    <lineage>
        <taxon>Eukaryota</taxon>
        <taxon>Metazoa</taxon>
        <taxon>Ecdysozoa</taxon>
        <taxon>Arthropoda</taxon>
        <taxon>Chelicerata</taxon>
        <taxon>Arachnida</taxon>
        <taxon>Araneae</taxon>
        <taxon>Araneomorphae</taxon>
        <taxon>Entelegynae</taxon>
        <taxon>Araneoidea</taxon>
        <taxon>Araneidae</taxon>
        <taxon>Caerostris</taxon>
    </lineage>
</organism>
<evidence type="ECO:0000313" key="2">
    <source>
        <dbReference type="EMBL" id="GIY97404.1"/>
    </source>
</evidence>
<comment type="caution">
    <text evidence="2">The sequence shown here is derived from an EMBL/GenBank/DDBJ whole genome shotgun (WGS) entry which is preliminary data.</text>
</comment>
<keyword evidence="3" id="KW-1185">Reference proteome</keyword>
<protein>
    <submittedName>
        <fullName evidence="2">Uncharacterized protein</fullName>
    </submittedName>
</protein>
<proteinExistence type="predicted"/>
<feature type="compositionally biased region" description="Polar residues" evidence="1">
    <location>
        <begin position="1"/>
        <end position="13"/>
    </location>
</feature>
<dbReference type="EMBL" id="BPLR01018155">
    <property type="protein sequence ID" value="GIY97404.1"/>
    <property type="molecule type" value="Genomic_DNA"/>
</dbReference>
<sequence>MGTVRKQANGNGSETRKREWLENKQMGTIQKQGNGNDTQYRLLFIFEWDRLELICCLSTLAQAEYNVCSNTKFRVTLVGRSTTNDFESCQFKYGHPRPTQPQFFLVIVSCTMLKSPH</sequence>
<accession>A0AAV4XRR3</accession>
<evidence type="ECO:0000256" key="1">
    <source>
        <dbReference type="SAM" id="MobiDB-lite"/>
    </source>
</evidence>
<feature type="region of interest" description="Disordered" evidence="1">
    <location>
        <begin position="1"/>
        <end position="28"/>
    </location>
</feature>
<dbReference type="Proteomes" id="UP001054945">
    <property type="component" value="Unassembled WGS sequence"/>
</dbReference>
<reference evidence="2 3" key="1">
    <citation type="submission" date="2021-06" db="EMBL/GenBank/DDBJ databases">
        <title>Caerostris extrusa draft genome.</title>
        <authorList>
            <person name="Kono N."/>
            <person name="Arakawa K."/>
        </authorList>
    </citation>
    <scope>NUCLEOTIDE SEQUENCE [LARGE SCALE GENOMIC DNA]</scope>
</reference>
<dbReference type="AlphaFoldDB" id="A0AAV4XRR3"/>
<gene>
    <name evidence="2" type="ORF">CEXT_67411</name>
</gene>
<name>A0AAV4XRR3_CAEEX</name>